<evidence type="ECO:0000313" key="3">
    <source>
        <dbReference type="EMBL" id="HAN29334.1"/>
    </source>
</evidence>
<evidence type="ECO:0000313" key="4">
    <source>
        <dbReference type="Proteomes" id="UP000259273"/>
    </source>
</evidence>
<dbReference type="STRING" id="1121937.GCA_000423125_01280"/>
<dbReference type="SUPFAM" id="SSF82649">
    <property type="entry name" value="SufE/NifU"/>
    <property type="match status" value="1"/>
</dbReference>
<evidence type="ECO:0000259" key="2">
    <source>
        <dbReference type="Pfam" id="PF02657"/>
    </source>
</evidence>
<proteinExistence type="inferred from homology"/>
<evidence type="ECO:0000256" key="1">
    <source>
        <dbReference type="ARBA" id="ARBA00010282"/>
    </source>
</evidence>
<dbReference type="Proteomes" id="UP000259273">
    <property type="component" value="Unassembled WGS sequence"/>
</dbReference>
<name>A0A3C1KSM8_9GAMM</name>
<organism evidence="3 4">
    <name type="scientific">Haliea salexigens</name>
    <dbReference type="NCBI Taxonomy" id="287487"/>
    <lineage>
        <taxon>Bacteria</taxon>
        <taxon>Pseudomonadati</taxon>
        <taxon>Pseudomonadota</taxon>
        <taxon>Gammaproteobacteria</taxon>
        <taxon>Cellvibrionales</taxon>
        <taxon>Halieaceae</taxon>
        <taxon>Haliea</taxon>
    </lineage>
</organism>
<dbReference type="PANTHER" id="PTHR43597:SF5">
    <property type="entry name" value="SUFE-LIKE PROTEIN 2, CHLOROPLASTIC"/>
    <property type="match status" value="1"/>
</dbReference>
<sequence length="151" mass="17098">MPDPAPANPFGHSITSDDIVETLAFFDDWEDRYKYIIDLGRELPAMPDELHTEDRKIRGCQSQVWIDTRLEQNRLQLSVDSDAFIVKGLLGVVLAAYNNKTPEDIRAFDIDSYFEQLDLLRHLSPTRGNGLRAMVARIRQIAGADPARSTP</sequence>
<protein>
    <submittedName>
        <fullName evidence="3">Fe-S cluster assembly protein SufE</fullName>
    </submittedName>
</protein>
<accession>A0A3C1KSM8</accession>
<dbReference type="InterPro" id="IPR003808">
    <property type="entry name" value="Fe-S_metab-assoc_dom"/>
</dbReference>
<gene>
    <name evidence="3" type="ORF">DCP75_16745</name>
</gene>
<comment type="caution">
    <text evidence="3">The sequence shown here is derived from an EMBL/GenBank/DDBJ whole genome shotgun (WGS) entry which is preliminary data.</text>
</comment>
<reference evidence="3 4" key="1">
    <citation type="journal article" date="2018" name="Nat. Biotechnol.">
        <title>A standardized bacterial taxonomy based on genome phylogeny substantially revises the tree of life.</title>
        <authorList>
            <person name="Parks D.H."/>
            <person name="Chuvochina M."/>
            <person name="Waite D.W."/>
            <person name="Rinke C."/>
            <person name="Skarshewski A."/>
            <person name="Chaumeil P.A."/>
            <person name="Hugenholtz P."/>
        </authorList>
    </citation>
    <scope>NUCLEOTIDE SEQUENCE [LARGE SCALE GENOMIC DNA]</scope>
    <source>
        <strain evidence="3">UBA9158</strain>
    </source>
</reference>
<dbReference type="EMBL" id="DMND01000223">
    <property type="protein sequence ID" value="HAN29334.1"/>
    <property type="molecule type" value="Genomic_DNA"/>
</dbReference>
<feature type="domain" description="Fe-S metabolism associated" evidence="2">
    <location>
        <begin position="20"/>
        <end position="140"/>
    </location>
</feature>
<dbReference type="AlphaFoldDB" id="A0A3C1KSM8"/>
<comment type="similarity">
    <text evidence="1">Belongs to the SufE family.</text>
</comment>
<dbReference type="Gene3D" id="3.90.1010.10">
    <property type="match status" value="1"/>
</dbReference>
<dbReference type="Pfam" id="PF02657">
    <property type="entry name" value="SufE"/>
    <property type="match status" value="1"/>
</dbReference>
<dbReference type="PANTHER" id="PTHR43597">
    <property type="entry name" value="SULFUR ACCEPTOR PROTEIN CSDE"/>
    <property type="match status" value="1"/>
</dbReference>